<keyword evidence="6" id="KW-0677">Repeat</keyword>
<dbReference type="SUPFAM" id="SSF48239">
    <property type="entry name" value="Terpenoid cyclases/Protein prenyltransferases"/>
    <property type="match status" value="1"/>
</dbReference>
<dbReference type="GO" id="GO:0005965">
    <property type="term" value="C:protein farnesyltransferase complex"/>
    <property type="evidence" value="ECO:0007669"/>
    <property type="project" value="TreeGrafter"/>
</dbReference>
<organism evidence="10 11">
    <name type="scientific">Cryoendolithus antarcticus</name>
    <dbReference type="NCBI Taxonomy" id="1507870"/>
    <lineage>
        <taxon>Eukaryota</taxon>
        <taxon>Fungi</taxon>
        <taxon>Dikarya</taxon>
        <taxon>Ascomycota</taxon>
        <taxon>Pezizomycotina</taxon>
        <taxon>Dothideomycetes</taxon>
        <taxon>Dothideomycetidae</taxon>
        <taxon>Cladosporiales</taxon>
        <taxon>Cladosporiaceae</taxon>
        <taxon>Cryoendolithus</taxon>
    </lineage>
</organism>
<evidence type="ECO:0000256" key="4">
    <source>
        <dbReference type="ARBA" id="ARBA00022679"/>
    </source>
</evidence>
<dbReference type="Proteomes" id="UP000192596">
    <property type="component" value="Unassembled WGS sequence"/>
</dbReference>
<sequence>MAPTKDDDSLAGDLNEEARIEELSDEDGIPFPGRHLTKSYLPIPPWLVPSSLDLFPEDHQTATSEAYTKVQAECLPHLLGEDTQDLPLNKYRIPHLRRAQHAAFLHASLGDLPSAYIALDAARPWVFYWGFSGLTVLGESVMQYRSRLINTVRPMQNPLGGFGGGHGQTSHCAASYACVLALAMVDALEHVNRRTIWHWLGKLKQANGGFRMAENAEEDVRGAYCAFIMITVLNLPLELPPSSPARRAGLQRFDDKLGDYISTLQTWEGGIGASPPCSEAHGAYAFLALGTLAMIDAPHIIIPKYLDLPALLRWMALQQTSPEGGFAGRTNKLVDACYSQWIGGTWSLLQAALGPNAPEVQGKDLWNKAALVRYLLTCSQQPGKKGGMRDKPSTRPDGYHTTYALAGMSAAMNQYTYDAEGPVRDERGRLMAGFNWKAEGVEKKVLAGMGVEESGRVGYVHPVYVMPFDVVEGFREKFPSCGFEVEGAKSE</sequence>
<dbReference type="PANTHER" id="PTHR11774:SF6">
    <property type="entry name" value="PROTEIN FARNESYLTRANSFERASE SUBUNIT BETA"/>
    <property type="match status" value="1"/>
</dbReference>
<comment type="similarity">
    <text evidence="2">Belongs to the protein prenyltransferase subunit beta family.</text>
</comment>
<keyword evidence="7" id="KW-0862">Zinc</keyword>
<keyword evidence="11" id="KW-1185">Reference proteome</keyword>
<evidence type="ECO:0000256" key="1">
    <source>
        <dbReference type="ARBA" id="ARBA00001947"/>
    </source>
</evidence>
<keyword evidence="5" id="KW-0479">Metal-binding</keyword>
<accession>A0A1V8TIJ5</accession>
<dbReference type="FunCoup" id="A0A1V8TIJ5">
    <property type="interactions" value="1312"/>
</dbReference>
<evidence type="ECO:0000256" key="6">
    <source>
        <dbReference type="ARBA" id="ARBA00022737"/>
    </source>
</evidence>
<dbReference type="PANTHER" id="PTHR11774">
    <property type="entry name" value="GERANYLGERANYL TRANSFERASE TYPE BETA SUBUNIT"/>
    <property type="match status" value="1"/>
</dbReference>
<dbReference type="InterPro" id="IPR045089">
    <property type="entry name" value="PGGT1B-like"/>
</dbReference>
<feature type="region of interest" description="Disordered" evidence="8">
    <location>
        <begin position="1"/>
        <end position="27"/>
    </location>
</feature>
<evidence type="ECO:0000313" key="11">
    <source>
        <dbReference type="Proteomes" id="UP000192596"/>
    </source>
</evidence>
<dbReference type="EMBL" id="NAJO01000007">
    <property type="protein sequence ID" value="OQO11114.1"/>
    <property type="molecule type" value="Genomic_DNA"/>
</dbReference>
<evidence type="ECO:0000256" key="8">
    <source>
        <dbReference type="SAM" id="MobiDB-lite"/>
    </source>
</evidence>
<dbReference type="STRING" id="1507870.A0A1V8TIJ5"/>
<dbReference type="AlphaFoldDB" id="A0A1V8TIJ5"/>
<comment type="caution">
    <text evidence="10">The sequence shown here is derived from an EMBL/GenBank/DDBJ whole genome shotgun (WGS) entry which is preliminary data.</text>
</comment>
<dbReference type="GO" id="GO:0004660">
    <property type="term" value="F:protein farnesyltransferase activity"/>
    <property type="evidence" value="ECO:0007669"/>
    <property type="project" value="TreeGrafter"/>
</dbReference>
<evidence type="ECO:0000256" key="2">
    <source>
        <dbReference type="ARBA" id="ARBA00010497"/>
    </source>
</evidence>
<proteinExistence type="inferred from homology"/>
<keyword evidence="4" id="KW-0808">Transferase</keyword>
<evidence type="ECO:0000259" key="9">
    <source>
        <dbReference type="Pfam" id="PF00432"/>
    </source>
</evidence>
<feature type="domain" description="Prenyltransferase alpha-alpha toroid" evidence="9">
    <location>
        <begin position="96"/>
        <end position="421"/>
    </location>
</feature>
<dbReference type="OrthoDB" id="10261146at2759"/>
<dbReference type="InterPro" id="IPR001330">
    <property type="entry name" value="Prenyltrans"/>
</dbReference>
<dbReference type="Pfam" id="PF00432">
    <property type="entry name" value="Prenyltrans"/>
    <property type="match status" value="1"/>
</dbReference>
<reference evidence="11" key="1">
    <citation type="submission" date="2017-03" db="EMBL/GenBank/DDBJ databases">
        <title>Genomes of endolithic fungi from Antarctica.</title>
        <authorList>
            <person name="Coleine C."/>
            <person name="Masonjones S."/>
            <person name="Stajich J.E."/>
        </authorList>
    </citation>
    <scope>NUCLEOTIDE SEQUENCE [LARGE SCALE GENOMIC DNA]</scope>
    <source>
        <strain evidence="11">CCFEE 5527</strain>
    </source>
</reference>
<evidence type="ECO:0000313" key="10">
    <source>
        <dbReference type="EMBL" id="OQO11114.1"/>
    </source>
</evidence>
<dbReference type="InterPro" id="IPR008930">
    <property type="entry name" value="Terpenoid_cyclase/PrenylTrfase"/>
</dbReference>
<keyword evidence="3" id="KW-0637">Prenyltransferase</keyword>
<protein>
    <recommendedName>
        <fullName evidence="9">Prenyltransferase alpha-alpha toroid domain-containing protein</fullName>
    </recommendedName>
</protein>
<evidence type="ECO:0000256" key="7">
    <source>
        <dbReference type="ARBA" id="ARBA00022833"/>
    </source>
</evidence>
<dbReference type="GO" id="GO:0046872">
    <property type="term" value="F:metal ion binding"/>
    <property type="evidence" value="ECO:0007669"/>
    <property type="project" value="UniProtKB-KW"/>
</dbReference>
<dbReference type="Gene3D" id="1.50.10.20">
    <property type="match status" value="1"/>
</dbReference>
<comment type="cofactor">
    <cofactor evidence="1">
        <name>Zn(2+)</name>
        <dbReference type="ChEBI" id="CHEBI:29105"/>
    </cofactor>
</comment>
<dbReference type="InParanoid" id="A0A1V8TIJ5"/>
<name>A0A1V8TIJ5_9PEZI</name>
<evidence type="ECO:0000256" key="3">
    <source>
        <dbReference type="ARBA" id="ARBA00022602"/>
    </source>
</evidence>
<evidence type="ECO:0000256" key="5">
    <source>
        <dbReference type="ARBA" id="ARBA00022723"/>
    </source>
</evidence>
<gene>
    <name evidence="10" type="ORF">B0A48_05369</name>
</gene>